<dbReference type="PANTHER" id="PTHR33164">
    <property type="entry name" value="TRANSCRIPTIONAL REGULATOR, MARR FAMILY"/>
    <property type="match status" value="1"/>
</dbReference>
<dbReference type="Gene3D" id="1.10.10.10">
    <property type="entry name" value="Winged helix-like DNA-binding domain superfamily/Winged helix DNA-binding domain"/>
    <property type="match status" value="1"/>
</dbReference>
<evidence type="ECO:0000256" key="2">
    <source>
        <dbReference type="ARBA" id="ARBA00022490"/>
    </source>
</evidence>
<dbReference type="GO" id="GO:0005737">
    <property type="term" value="C:cytoplasm"/>
    <property type="evidence" value="ECO:0007669"/>
    <property type="project" value="UniProtKB-SubCell"/>
</dbReference>
<proteinExistence type="predicted"/>
<feature type="domain" description="HTH marR-type" evidence="6">
    <location>
        <begin position="7"/>
        <end position="143"/>
    </location>
</feature>
<dbReference type="PANTHER" id="PTHR33164:SF5">
    <property type="entry name" value="ORGANIC HYDROPEROXIDE RESISTANCE TRANSCRIPTIONAL REGULATOR"/>
    <property type="match status" value="1"/>
</dbReference>
<comment type="subcellular location">
    <subcellularLocation>
        <location evidence="1">Cytoplasm</location>
    </subcellularLocation>
</comment>
<evidence type="ECO:0000256" key="4">
    <source>
        <dbReference type="ARBA" id="ARBA00023125"/>
    </source>
</evidence>
<evidence type="ECO:0000256" key="1">
    <source>
        <dbReference type="ARBA" id="ARBA00004496"/>
    </source>
</evidence>
<reference evidence="7 8" key="1">
    <citation type="submission" date="2016-08" db="EMBL/GenBank/DDBJ databases">
        <authorList>
            <person name="Seilhamer J.J."/>
        </authorList>
    </citation>
    <scope>NUCLEOTIDE SEQUENCE [LARGE SCALE GENOMIC DNA]</scope>
    <source>
        <strain evidence="7 8">A37T2</strain>
    </source>
</reference>
<dbReference type="FunFam" id="1.10.10.10:FF:000163">
    <property type="entry name" value="MarR family transcriptional regulator"/>
    <property type="match status" value="1"/>
</dbReference>
<dbReference type="OrthoDB" id="9806864at2"/>
<dbReference type="SUPFAM" id="SSF46785">
    <property type="entry name" value="Winged helix' DNA-binding domain"/>
    <property type="match status" value="1"/>
</dbReference>
<keyword evidence="2" id="KW-0963">Cytoplasm</keyword>
<evidence type="ECO:0000256" key="5">
    <source>
        <dbReference type="ARBA" id="ARBA00023163"/>
    </source>
</evidence>
<organism evidence="7 8">
    <name type="scientific">Chitinophaga costaii</name>
    <dbReference type="NCBI Taxonomy" id="1335309"/>
    <lineage>
        <taxon>Bacteria</taxon>
        <taxon>Pseudomonadati</taxon>
        <taxon>Bacteroidota</taxon>
        <taxon>Chitinophagia</taxon>
        <taxon>Chitinophagales</taxon>
        <taxon>Chitinophagaceae</taxon>
        <taxon>Chitinophaga</taxon>
    </lineage>
</organism>
<sequence length="143" mass="16211">MQNLTLEDHLCFTIYALSRQFTCVYRPALDALGITYPQYLVMVLLWEQDGRSVKDLGARLYLDSGTLTPLLKRLEEKQLLHRQRDTTDERVVLVHLTAAGKALQEQAPTVTGALQDKMNLSLDQINALRGQLSTLLHSLEPTY</sequence>
<dbReference type="InterPro" id="IPR000835">
    <property type="entry name" value="HTH_MarR-typ"/>
</dbReference>
<accession>A0A1C4F7D3</accession>
<dbReference type="InterPro" id="IPR055166">
    <property type="entry name" value="Transc_reg_Sar_Rot_HTH"/>
</dbReference>
<dbReference type="GO" id="GO:0003700">
    <property type="term" value="F:DNA-binding transcription factor activity"/>
    <property type="evidence" value="ECO:0007669"/>
    <property type="project" value="InterPro"/>
</dbReference>
<dbReference type="InterPro" id="IPR036390">
    <property type="entry name" value="WH_DNA-bd_sf"/>
</dbReference>
<dbReference type="RefSeq" id="WP_089713934.1">
    <property type="nucleotide sequence ID" value="NZ_FMAR01000012.1"/>
</dbReference>
<name>A0A1C4F7D3_9BACT</name>
<dbReference type="Pfam" id="PF22381">
    <property type="entry name" value="Staph_reg_Sar_Rot"/>
    <property type="match status" value="1"/>
</dbReference>
<keyword evidence="8" id="KW-1185">Reference proteome</keyword>
<dbReference type="EMBL" id="FMAR01000012">
    <property type="protein sequence ID" value="SCC51928.1"/>
    <property type="molecule type" value="Genomic_DNA"/>
</dbReference>
<dbReference type="InterPro" id="IPR039422">
    <property type="entry name" value="MarR/SlyA-like"/>
</dbReference>
<dbReference type="Proteomes" id="UP000242818">
    <property type="component" value="Unassembled WGS sequence"/>
</dbReference>
<evidence type="ECO:0000313" key="7">
    <source>
        <dbReference type="EMBL" id="SCC51928.1"/>
    </source>
</evidence>
<protein>
    <submittedName>
        <fullName evidence="7">DNA-binding transcriptional regulator, MarR family</fullName>
    </submittedName>
</protein>
<evidence type="ECO:0000313" key="8">
    <source>
        <dbReference type="Proteomes" id="UP000242818"/>
    </source>
</evidence>
<dbReference type="SMART" id="SM00347">
    <property type="entry name" value="HTH_MARR"/>
    <property type="match status" value="1"/>
</dbReference>
<dbReference type="InterPro" id="IPR036388">
    <property type="entry name" value="WH-like_DNA-bd_sf"/>
</dbReference>
<dbReference type="AlphaFoldDB" id="A0A1C4F7D3"/>
<dbReference type="PROSITE" id="PS50995">
    <property type="entry name" value="HTH_MARR_2"/>
    <property type="match status" value="1"/>
</dbReference>
<keyword evidence="3" id="KW-0805">Transcription regulation</keyword>
<dbReference type="GO" id="GO:0006950">
    <property type="term" value="P:response to stress"/>
    <property type="evidence" value="ECO:0007669"/>
    <property type="project" value="TreeGrafter"/>
</dbReference>
<keyword evidence="4 7" id="KW-0238">DNA-binding</keyword>
<dbReference type="STRING" id="1335309.GA0116948_11281"/>
<dbReference type="GO" id="GO:0003677">
    <property type="term" value="F:DNA binding"/>
    <property type="evidence" value="ECO:0007669"/>
    <property type="project" value="UniProtKB-KW"/>
</dbReference>
<evidence type="ECO:0000256" key="3">
    <source>
        <dbReference type="ARBA" id="ARBA00023015"/>
    </source>
</evidence>
<gene>
    <name evidence="7" type="ORF">GA0116948_11281</name>
</gene>
<keyword evidence="5" id="KW-0804">Transcription</keyword>
<evidence type="ECO:0000259" key="6">
    <source>
        <dbReference type="PROSITE" id="PS50995"/>
    </source>
</evidence>